<dbReference type="PANTHER" id="PTHR35894:SF5">
    <property type="entry name" value="MU-LIKE PROPHAGE FLUMU DNA TRANSPOSITION PROTEIN B"/>
    <property type="match status" value="1"/>
</dbReference>
<dbReference type="GO" id="GO:0005524">
    <property type="term" value="F:ATP binding"/>
    <property type="evidence" value="ECO:0007669"/>
    <property type="project" value="UniProtKB-KW"/>
</dbReference>
<dbReference type="PROSITE" id="PS00039">
    <property type="entry name" value="DEAD_ATP_HELICASE"/>
    <property type="match status" value="1"/>
</dbReference>
<evidence type="ECO:0000313" key="3">
    <source>
        <dbReference type="Proteomes" id="UP001431010"/>
    </source>
</evidence>
<keyword evidence="3" id="KW-1185">Reference proteome</keyword>
<keyword evidence="2" id="KW-0067">ATP-binding</keyword>
<proteinExistence type="predicted"/>
<sequence length="262" mass="28995">MSNHQTNQIQGPVALKNVAAFMAMTTRLIERSPHLPGFGVCHGPSGFGKTYASIFAQNRVKATRIEVGDSWTRRTLLHRVLREFGERPKERTPIAELAEMARGALGQDSSRPLIVDEADKLVDKGMIEILRELQEESGAPVILIGEEKLPTKLLAVERMHNRVLHWFSAEPCDLDDTRVLAGAFAPKVEIKDDLLDTIRMRSGGRARRIVVNLDHAAVVARNAGLKTLDLKLWGAEDFYTGEPPAPRHVEAYPRRAGGKAVA</sequence>
<dbReference type="InterPro" id="IPR027417">
    <property type="entry name" value="P-loop_NTPase"/>
</dbReference>
<gene>
    <name evidence="2" type="ORF">LQG66_03930</name>
</gene>
<dbReference type="PANTHER" id="PTHR35894">
    <property type="entry name" value="GENERAL SECRETION PATHWAY PROTEIN A-RELATED"/>
    <property type="match status" value="1"/>
</dbReference>
<dbReference type="SUPFAM" id="SSF52540">
    <property type="entry name" value="P-loop containing nucleoside triphosphate hydrolases"/>
    <property type="match status" value="1"/>
</dbReference>
<evidence type="ECO:0000259" key="1">
    <source>
        <dbReference type="Pfam" id="PF13401"/>
    </source>
</evidence>
<dbReference type="Gene3D" id="3.40.50.300">
    <property type="entry name" value="P-loop containing nucleotide triphosphate hydrolases"/>
    <property type="match status" value="1"/>
</dbReference>
<protein>
    <submittedName>
        <fullName evidence="2">ATP-binding protein</fullName>
    </submittedName>
</protein>
<keyword evidence="2" id="KW-0547">Nucleotide-binding</keyword>
<dbReference type="RefSeq" id="WP_231323615.1">
    <property type="nucleotide sequence ID" value="NZ_CP088156.1"/>
</dbReference>
<evidence type="ECO:0000313" key="2">
    <source>
        <dbReference type="EMBL" id="UFZ05476.1"/>
    </source>
</evidence>
<name>A0ABY3RDL2_9BRAD</name>
<dbReference type="InterPro" id="IPR000629">
    <property type="entry name" value="RNA-helicase_DEAD-box_CS"/>
</dbReference>
<dbReference type="InterPro" id="IPR049945">
    <property type="entry name" value="AAA_22"/>
</dbReference>
<dbReference type="Proteomes" id="UP001431010">
    <property type="component" value="Chromosome"/>
</dbReference>
<feature type="domain" description="ORC1/DEAH AAA+ ATPase" evidence="1">
    <location>
        <begin position="36"/>
        <end position="152"/>
    </location>
</feature>
<dbReference type="InterPro" id="IPR052026">
    <property type="entry name" value="ExeA_AAA_ATPase_DNA-bind"/>
</dbReference>
<dbReference type="Pfam" id="PF13401">
    <property type="entry name" value="AAA_22"/>
    <property type="match status" value="1"/>
</dbReference>
<dbReference type="EMBL" id="CP088156">
    <property type="protein sequence ID" value="UFZ05476.1"/>
    <property type="molecule type" value="Genomic_DNA"/>
</dbReference>
<organism evidence="2 3">
    <name type="scientific">Bradyrhizobium ontarionense</name>
    <dbReference type="NCBI Taxonomy" id="2898149"/>
    <lineage>
        <taxon>Bacteria</taxon>
        <taxon>Pseudomonadati</taxon>
        <taxon>Pseudomonadota</taxon>
        <taxon>Alphaproteobacteria</taxon>
        <taxon>Hyphomicrobiales</taxon>
        <taxon>Nitrobacteraceae</taxon>
        <taxon>Bradyrhizobium</taxon>
    </lineage>
</organism>
<reference evidence="2" key="1">
    <citation type="journal article" date="2024" name="Antonie Van Leeuwenhoek">
        <title>Bradyrhizobium ontarionense sp. nov., a novel bacterial symbiont isolated from Aeschynomene indica (Indian jointvetch), harbours photosynthesis, nitrogen fixation and nitrous oxide (N2O) reductase genes.</title>
        <authorList>
            <person name="Bromfield E.S.P."/>
            <person name="Cloutier S."/>
        </authorList>
    </citation>
    <scope>NUCLEOTIDE SEQUENCE</scope>
    <source>
        <strain evidence="2">A19</strain>
    </source>
</reference>
<accession>A0ABY3RDL2</accession>